<keyword evidence="2" id="KW-1133">Transmembrane helix</keyword>
<evidence type="ECO:0000313" key="3">
    <source>
        <dbReference type="EMBL" id="CAI6291491.1"/>
    </source>
</evidence>
<sequence length="139" mass="15745">MINFKVFMRRGVVVRWSFADSLVLNVLFFFSIGIRGQPHLEKYIVLRSAYLRSTGRYDISACCPYPYISTSSYRHHNRPPLSLPETQASSAIIYLHESPILARMSPYQGATCGNVRSPTTPSKSKSLRPHQHPSEASRS</sequence>
<reference evidence="3" key="1">
    <citation type="submission" date="2023-01" db="EMBL/GenBank/DDBJ databases">
        <authorList>
            <person name="Van Ghelder C."/>
            <person name="Rancurel C."/>
        </authorList>
    </citation>
    <scope>NUCLEOTIDE SEQUENCE</scope>
    <source>
        <strain evidence="3">CNCM I-4278</strain>
    </source>
</reference>
<dbReference type="AlphaFoldDB" id="A0A9W4XLH7"/>
<dbReference type="Proteomes" id="UP001152607">
    <property type="component" value="Unassembled WGS sequence"/>
</dbReference>
<keyword evidence="2" id="KW-0472">Membrane</keyword>
<feature type="transmembrane region" description="Helical" evidence="2">
    <location>
        <begin position="12"/>
        <end position="34"/>
    </location>
</feature>
<gene>
    <name evidence="3" type="ORF">PDIGIT_LOCUS2473</name>
</gene>
<comment type="caution">
    <text evidence="3">The sequence shown here is derived from an EMBL/GenBank/DDBJ whole genome shotgun (WGS) entry which is preliminary data.</text>
</comment>
<feature type="region of interest" description="Disordered" evidence="1">
    <location>
        <begin position="112"/>
        <end position="139"/>
    </location>
</feature>
<accession>A0A9W4XLH7</accession>
<feature type="compositionally biased region" description="Polar residues" evidence="1">
    <location>
        <begin position="114"/>
        <end position="124"/>
    </location>
</feature>
<evidence type="ECO:0000313" key="4">
    <source>
        <dbReference type="Proteomes" id="UP001152607"/>
    </source>
</evidence>
<keyword evidence="2" id="KW-0812">Transmembrane</keyword>
<evidence type="ECO:0000256" key="1">
    <source>
        <dbReference type="SAM" id="MobiDB-lite"/>
    </source>
</evidence>
<protein>
    <submittedName>
        <fullName evidence="3">Uncharacterized protein</fullName>
    </submittedName>
</protein>
<dbReference type="EMBL" id="CAOQHR010000002">
    <property type="protein sequence ID" value="CAI6291491.1"/>
    <property type="molecule type" value="Genomic_DNA"/>
</dbReference>
<keyword evidence="4" id="KW-1185">Reference proteome</keyword>
<organism evidence="3 4">
    <name type="scientific">Periconia digitata</name>
    <dbReference type="NCBI Taxonomy" id="1303443"/>
    <lineage>
        <taxon>Eukaryota</taxon>
        <taxon>Fungi</taxon>
        <taxon>Dikarya</taxon>
        <taxon>Ascomycota</taxon>
        <taxon>Pezizomycotina</taxon>
        <taxon>Dothideomycetes</taxon>
        <taxon>Pleosporomycetidae</taxon>
        <taxon>Pleosporales</taxon>
        <taxon>Massarineae</taxon>
        <taxon>Periconiaceae</taxon>
        <taxon>Periconia</taxon>
    </lineage>
</organism>
<evidence type="ECO:0000256" key="2">
    <source>
        <dbReference type="SAM" id="Phobius"/>
    </source>
</evidence>
<name>A0A9W4XLH7_9PLEO</name>
<proteinExistence type="predicted"/>